<dbReference type="RefSeq" id="WP_115857590.1">
    <property type="nucleotide sequence ID" value="NZ_QTSU01000001.1"/>
</dbReference>
<keyword evidence="3" id="KW-1185">Reference proteome</keyword>
<reference evidence="2 3" key="1">
    <citation type="submission" date="2018-08" db="EMBL/GenBank/DDBJ databases">
        <title>Lysobacter sp. zong2l5, whole genome shotgun sequence.</title>
        <authorList>
            <person name="Zhang X."/>
            <person name="Feng G."/>
            <person name="Zhu H."/>
        </authorList>
    </citation>
    <scope>NUCLEOTIDE SEQUENCE [LARGE SCALE GENOMIC DNA]</scope>
    <source>
        <strain evidence="3">zong2l5</strain>
    </source>
</reference>
<sequence>MSQGMISLDLSNEQLEQAQTALNQLEATLSALIALDVDDRRRLNKMGPKSEYFCRQALTALEQNPQIVPPSLNLPGAQADLRALDRLRPLLDRLQRLSERAADTEMALGSDLMNFALEAYGLLKVSGKNQGLDGLRKDLSARWTKPRRDPVTPPA</sequence>
<evidence type="ECO:0000313" key="3">
    <source>
        <dbReference type="Proteomes" id="UP000264492"/>
    </source>
</evidence>
<name>A0A371K2N5_9GAMM</name>
<protein>
    <submittedName>
        <fullName evidence="2">Uncharacterized protein</fullName>
    </submittedName>
</protein>
<accession>A0A371K2N5</accession>
<proteinExistence type="predicted"/>
<dbReference type="OrthoDB" id="5573309at2"/>
<dbReference type="Proteomes" id="UP000264492">
    <property type="component" value="Unassembled WGS sequence"/>
</dbReference>
<feature type="coiled-coil region" evidence="1">
    <location>
        <begin position="8"/>
        <end position="35"/>
    </location>
</feature>
<dbReference type="EMBL" id="QTSU01000001">
    <property type="protein sequence ID" value="RDZ28148.1"/>
    <property type="molecule type" value="Genomic_DNA"/>
</dbReference>
<gene>
    <name evidence="2" type="ORF">DX914_03115</name>
</gene>
<keyword evidence="1" id="KW-0175">Coiled coil</keyword>
<comment type="caution">
    <text evidence="2">The sequence shown here is derived from an EMBL/GenBank/DDBJ whole genome shotgun (WGS) entry which is preliminary data.</text>
</comment>
<evidence type="ECO:0000256" key="1">
    <source>
        <dbReference type="SAM" id="Coils"/>
    </source>
</evidence>
<organism evidence="2 3">
    <name type="scientific">Lysobacter silvisoli</name>
    <dbReference type="NCBI Taxonomy" id="2293254"/>
    <lineage>
        <taxon>Bacteria</taxon>
        <taxon>Pseudomonadati</taxon>
        <taxon>Pseudomonadota</taxon>
        <taxon>Gammaproteobacteria</taxon>
        <taxon>Lysobacterales</taxon>
        <taxon>Lysobacteraceae</taxon>
        <taxon>Lysobacter</taxon>
    </lineage>
</organism>
<evidence type="ECO:0000313" key="2">
    <source>
        <dbReference type="EMBL" id="RDZ28148.1"/>
    </source>
</evidence>
<dbReference type="AlphaFoldDB" id="A0A371K2N5"/>